<sequence length="674" mass="66576">MARQITIDAAALSNRGGEIIQTGTQATRITVVGAADNTGGNIASNGPMNVAAGSLTNHGGKLRTTGTSSLVISTTDALDNSNHGEIGAGGNTTVQAGSLHNDAGGRITAVGDLAATVAGAVSNQGGTLAANNNTTIHAASLNNDGGTTAAVGGKLSVTTSGATTNRGGSLQAGGATTLVSGAGLDNSAGKVFGERIAIDTRGQQLTNALGTLAATQGIHLKTGVLLNDAGLIQSGGALTLDTQGQALSNTNAAGYANGQGGIISADTLVLNAGAVTNTAGYIGAKGAITANTQQFSNTAGGQVFSQDALSVDTNGAAYDNTGGQTQAMGDLTLAAGSIHNTSGLIRALQTTTLSAADILNASTQGTDQGIEGKNVALNVSSLHNGAGAIRSDVNTTITSGGTVNNADGLISAGDTLAILDPNRANPAAKTLAVINTGGTLEAGKGVLLDAARFSGDGTLVSNQDLTVALSQDVTNNAEVIANGNLSYGTTGKLTNNGKLLAGQALNVSGNEVINAVHAEMSGARTTVKAGTLSNRGLIDSAGMTLIQADVLGNIGTGRIYGDQLSIGARQLNNDAETVAGATSAATIAARDFLDIGATEINNRNRALMFSSGDLVIGGALDGDHYAVGQGAVLNNESATIESLGAMSISMSAINNVDTQLQIGKVSSQSNTWSW</sequence>
<dbReference type="NCBIfam" id="TIGR01731">
    <property type="entry name" value="fil_hemag_20aa"/>
    <property type="match status" value="15"/>
</dbReference>
<proteinExistence type="predicted"/>
<keyword evidence="2" id="KW-1185">Reference proteome</keyword>
<name>A0AAE3T0H5_9BURK</name>
<dbReference type="Proteomes" id="UP001212602">
    <property type="component" value="Unassembled WGS sequence"/>
</dbReference>
<dbReference type="AlphaFoldDB" id="A0AAE3T0H5"/>
<dbReference type="InterPro" id="IPR008619">
    <property type="entry name" value="Filamentous_hemagglutn_rpt"/>
</dbReference>
<dbReference type="InterPro" id="IPR010069">
    <property type="entry name" value="CdiA_FHA1_rpt"/>
</dbReference>
<comment type="caution">
    <text evidence="1">The sequence shown here is derived from an EMBL/GenBank/DDBJ whole genome shotgun (WGS) entry which is preliminary data.</text>
</comment>
<accession>A0AAE3T0H5</accession>
<dbReference type="RefSeq" id="WP_271429425.1">
    <property type="nucleotide sequence ID" value="NZ_JAQIPB010000008.1"/>
</dbReference>
<organism evidence="1 2">
    <name type="scientific">Xenophilus arseniciresistens</name>
    <dbReference type="NCBI Taxonomy" id="1283306"/>
    <lineage>
        <taxon>Bacteria</taxon>
        <taxon>Pseudomonadati</taxon>
        <taxon>Pseudomonadota</taxon>
        <taxon>Betaproteobacteria</taxon>
        <taxon>Burkholderiales</taxon>
        <taxon>Comamonadaceae</taxon>
        <taxon>Xenophilus</taxon>
    </lineage>
</organism>
<protein>
    <submittedName>
        <fullName evidence="1">Uncharacterized protein</fullName>
    </submittedName>
</protein>
<evidence type="ECO:0000313" key="2">
    <source>
        <dbReference type="Proteomes" id="UP001212602"/>
    </source>
</evidence>
<reference evidence="1" key="1">
    <citation type="submission" date="2023-01" db="EMBL/GenBank/DDBJ databases">
        <title>Xenophilus mangrovi sp. nov., isolated from soil of Mangrove nature reserve.</title>
        <authorList>
            <person name="Xu S."/>
            <person name="Liu Z."/>
            <person name="Xu Y."/>
        </authorList>
    </citation>
    <scope>NUCLEOTIDE SEQUENCE</scope>
    <source>
        <strain evidence="1">YW8</strain>
    </source>
</reference>
<dbReference type="EMBL" id="JAQIPB010000008">
    <property type="protein sequence ID" value="MDA7418217.1"/>
    <property type="molecule type" value="Genomic_DNA"/>
</dbReference>
<gene>
    <name evidence="1" type="ORF">PGB34_17770</name>
</gene>
<evidence type="ECO:0000313" key="1">
    <source>
        <dbReference type="EMBL" id="MDA7418217.1"/>
    </source>
</evidence>
<dbReference type="Pfam" id="PF05594">
    <property type="entry name" value="Fil_haemagg"/>
    <property type="match status" value="7"/>
</dbReference>